<dbReference type="Proteomes" id="UP000054359">
    <property type="component" value="Unassembled WGS sequence"/>
</dbReference>
<evidence type="ECO:0000313" key="3">
    <source>
        <dbReference type="EMBL" id="KFM66907.1"/>
    </source>
</evidence>
<keyword evidence="4" id="KW-1185">Reference proteome</keyword>
<name>A0A087TP68_STEMI</name>
<reference evidence="3 4" key="1">
    <citation type="submission" date="2013-11" db="EMBL/GenBank/DDBJ databases">
        <title>Genome sequencing of Stegodyphus mimosarum.</title>
        <authorList>
            <person name="Bechsgaard J."/>
        </authorList>
    </citation>
    <scope>NUCLEOTIDE SEQUENCE [LARGE SCALE GENOMIC DNA]</scope>
</reference>
<evidence type="ECO:0000256" key="2">
    <source>
        <dbReference type="SAM" id="Phobius"/>
    </source>
</evidence>
<dbReference type="AlphaFoldDB" id="A0A087TP68"/>
<sequence>MPTHRRLRWSGVEHEETGLQRNGTRSSLETNPDSISAVMTIVFVWKARGERLNPAFAVQRHIAPTAGVMVWVAIAYNTRSPLVLFRGTLTAQRYVHEILQPHVLPLMQRLPGVVYQQDSAPPHTARVSQDCLRTVTTLPGPARSPNMSPIEHIRDHLGRLRSFAFFSEINYPFSLIFLSFTYIKVVITYAKFRSILMTPSCFQMHRSLGHKVCFRKKRNSSK</sequence>
<feature type="transmembrane region" description="Helical" evidence="2">
    <location>
        <begin position="169"/>
        <end position="190"/>
    </location>
</feature>
<protein>
    <submittedName>
        <fullName evidence="3">Transposable element Tcb2 transposase</fullName>
    </submittedName>
</protein>
<accession>A0A087TP68</accession>
<feature type="region of interest" description="Disordered" evidence="1">
    <location>
        <begin position="1"/>
        <end position="30"/>
    </location>
</feature>
<evidence type="ECO:0000256" key="1">
    <source>
        <dbReference type="SAM" id="MobiDB-lite"/>
    </source>
</evidence>
<dbReference type="OrthoDB" id="4843387at2759"/>
<dbReference type="GO" id="GO:0003676">
    <property type="term" value="F:nucleic acid binding"/>
    <property type="evidence" value="ECO:0007669"/>
    <property type="project" value="InterPro"/>
</dbReference>
<evidence type="ECO:0000313" key="4">
    <source>
        <dbReference type="Proteomes" id="UP000054359"/>
    </source>
</evidence>
<dbReference type="InterPro" id="IPR036397">
    <property type="entry name" value="RNaseH_sf"/>
</dbReference>
<organism evidence="3 4">
    <name type="scientific">Stegodyphus mimosarum</name>
    <name type="common">African social velvet spider</name>
    <dbReference type="NCBI Taxonomy" id="407821"/>
    <lineage>
        <taxon>Eukaryota</taxon>
        <taxon>Metazoa</taxon>
        <taxon>Ecdysozoa</taxon>
        <taxon>Arthropoda</taxon>
        <taxon>Chelicerata</taxon>
        <taxon>Arachnida</taxon>
        <taxon>Araneae</taxon>
        <taxon>Araneomorphae</taxon>
        <taxon>Entelegynae</taxon>
        <taxon>Eresoidea</taxon>
        <taxon>Eresidae</taxon>
        <taxon>Stegodyphus</taxon>
    </lineage>
</organism>
<proteinExistence type="predicted"/>
<dbReference type="Gene3D" id="3.30.420.10">
    <property type="entry name" value="Ribonuclease H-like superfamily/Ribonuclease H"/>
    <property type="match status" value="1"/>
</dbReference>
<keyword evidence="2" id="KW-0472">Membrane</keyword>
<keyword evidence="2" id="KW-0812">Transmembrane</keyword>
<keyword evidence="2" id="KW-1133">Transmembrane helix</keyword>
<dbReference type="EMBL" id="KK116126">
    <property type="protein sequence ID" value="KFM66907.1"/>
    <property type="molecule type" value="Genomic_DNA"/>
</dbReference>
<feature type="compositionally biased region" description="Polar residues" evidence="1">
    <location>
        <begin position="19"/>
        <end position="30"/>
    </location>
</feature>
<feature type="non-terminal residue" evidence="3">
    <location>
        <position position="222"/>
    </location>
</feature>
<gene>
    <name evidence="3" type="ORF">X975_24151</name>
</gene>